<feature type="domain" description="FHA" evidence="12">
    <location>
        <begin position="33"/>
        <end position="98"/>
    </location>
</feature>
<dbReference type="SUPFAM" id="SSF56024">
    <property type="entry name" value="Phospholipase D/nuclease"/>
    <property type="match status" value="2"/>
</dbReference>
<comment type="similarity">
    <text evidence="2">Belongs to the tyrosyl-DNA phosphodiesterase family.</text>
</comment>
<keyword evidence="7" id="KW-0234">DNA repair</keyword>
<protein>
    <recommendedName>
        <fullName evidence="12">FHA domain-containing protein</fullName>
    </recommendedName>
</protein>
<evidence type="ECO:0000256" key="9">
    <source>
        <dbReference type="PIRSR" id="PIRSR610347-1"/>
    </source>
</evidence>
<keyword evidence="8" id="KW-0539">Nucleus</keyword>
<gene>
    <name evidence="13" type="ORF">SADUNF_Sadunf04G0012800</name>
</gene>
<dbReference type="GO" id="GO:0003697">
    <property type="term" value="F:single-stranded DNA binding"/>
    <property type="evidence" value="ECO:0007669"/>
    <property type="project" value="TreeGrafter"/>
</dbReference>
<keyword evidence="14" id="KW-1185">Reference proteome</keyword>
<evidence type="ECO:0000313" key="13">
    <source>
        <dbReference type="EMBL" id="KAF9683430.1"/>
    </source>
</evidence>
<dbReference type="GO" id="GO:0017005">
    <property type="term" value="F:3'-tyrosyl-DNA phosphodiesterase activity"/>
    <property type="evidence" value="ECO:0007669"/>
    <property type="project" value="TreeGrafter"/>
</dbReference>
<evidence type="ECO:0000256" key="3">
    <source>
        <dbReference type="ARBA" id="ARBA00022722"/>
    </source>
</evidence>
<dbReference type="EMBL" id="JADGMS010000004">
    <property type="protein sequence ID" value="KAF9683430.1"/>
    <property type="molecule type" value="Genomic_DNA"/>
</dbReference>
<dbReference type="Pfam" id="PF06087">
    <property type="entry name" value="Tyr-DNA_phospho"/>
    <property type="match status" value="1"/>
</dbReference>
<feature type="binding site" evidence="10">
    <location>
        <position position="227"/>
    </location>
    <ligand>
        <name>substrate</name>
    </ligand>
</feature>
<dbReference type="InterPro" id="IPR008984">
    <property type="entry name" value="SMAD_FHA_dom_sf"/>
</dbReference>
<dbReference type="Pfam" id="PF00498">
    <property type="entry name" value="FHA"/>
    <property type="match status" value="1"/>
</dbReference>
<dbReference type="PANTHER" id="PTHR12415:SF0">
    <property type="entry name" value="TYROSYL-DNA PHOSPHODIESTERASE 1"/>
    <property type="match status" value="1"/>
</dbReference>
<evidence type="ECO:0000256" key="10">
    <source>
        <dbReference type="PIRSR" id="PIRSR610347-2"/>
    </source>
</evidence>
<evidence type="ECO:0000256" key="11">
    <source>
        <dbReference type="PIRSR" id="PIRSR610347-3"/>
    </source>
</evidence>
<comment type="subcellular location">
    <subcellularLocation>
        <location evidence="1">Nucleus</location>
    </subcellularLocation>
</comment>
<dbReference type="GO" id="GO:0005634">
    <property type="term" value="C:nucleus"/>
    <property type="evidence" value="ECO:0007669"/>
    <property type="project" value="UniProtKB-SubCell"/>
</dbReference>
<dbReference type="FunFam" id="3.30.870.10:FF:000031">
    <property type="entry name" value="Tyrosyl-DNA phosphodiesterase 1"/>
    <property type="match status" value="1"/>
</dbReference>
<dbReference type="InterPro" id="IPR000253">
    <property type="entry name" value="FHA_dom"/>
</dbReference>
<keyword evidence="6" id="KW-0269">Exonuclease</keyword>
<dbReference type="Gene3D" id="2.60.200.20">
    <property type="match status" value="1"/>
</dbReference>
<dbReference type="SUPFAM" id="SSF49879">
    <property type="entry name" value="SMAD/FHA domain"/>
    <property type="match status" value="1"/>
</dbReference>
<evidence type="ECO:0000256" key="1">
    <source>
        <dbReference type="ARBA" id="ARBA00004123"/>
    </source>
</evidence>
<keyword evidence="5" id="KW-0378">Hydrolase</keyword>
<evidence type="ECO:0000256" key="6">
    <source>
        <dbReference type="ARBA" id="ARBA00022839"/>
    </source>
</evidence>
<feature type="site" description="Interaction with DNA" evidence="11">
    <location>
        <position position="458"/>
    </location>
</feature>
<dbReference type="InterPro" id="IPR010347">
    <property type="entry name" value="Tdp1"/>
</dbReference>
<reference evidence="13 14" key="1">
    <citation type="submission" date="2020-10" db="EMBL/GenBank/DDBJ databases">
        <title>Plant Genome Project.</title>
        <authorList>
            <person name="Zhang R.-G."/>
        </authorList>
    </citation>
    <scope>NUCLEOTIDE SEQUENCE [LARGE SCALE GENOMIC DNA]</scope>
    <source>
        <strain evidence="13">FAFU-HL-1</strain>
        <tissue evidence="13">Leaf</tissue>
    </source>
</reference>
<name>A0A835K5E3_9ROSI</name>
<dbReference type="Gene3D" id="3.30.870.10">
    <property type="entry name" value="Endonuclease Chain A"/>
    <property type="match status" value="2"/>
</dbReference>
<dbReference type="CDD" id="cd09122">
    <property type="entry name" value="PLDc_Tdp1_1"/>
    <property type="match status" value="1"/>
</dbReference>
<evidence type="ECO:0000256" key="7">
    <source>
        <dbReference type="ARBA" id="ARBA00023204"/>
    </source>
</evidence>
<feature type="active site" description="Nucleophile" evidence="9">
    <location>
        <position position="225"/>
    </location>
</feature>
<comment type="caution">
    <text evidence="13">The sequence shown here is derived from an EMBL/GenBank/DDBJ whole genome shotgun (WGS) entry which is preliminary data.</text>
</comment>
<keyword evidence="4" id="KW-0227">DNA damage</keyword>
<dbReference type="Proteomes" id="UP000657918">
    <property type="component" value="Chromosome 4"/>
</dbReference>
<evidence type="ECO:0000259" key="12">
    <source>
        <dbReference type="Pfam" id="PF00498"/>
    </source>
</evidence>
<evidence type="ECO:0000256" key="2">
    <source>
        <dbReference type="ARBA" id="ARBA00010205"/>
    </source>
</evidence>
<accession>A0A835K5E3</accession>
<evidence type="ECO:0000256" key="8">
    <source>
        <dbReference type="ARBA" id="ARBA00023242"/>
    </source>
</evidence>
<evidence type="ECO:0000256" key="5">
    <source>
        <dbReference type="ARBA" id="ARBA00022801"/>
    </source>
</evidence>
<dbReference type="FunFam" id="3.30.870.10:FF:000028">
    <property type="entry name" value="Tyrosyl-DNA phosphodiesterase 1"/>
    <property type="match status" value="1"/>
</dbReference>
<dbReference type="OrthoDB" id="47785at2759"/>
<sequence>MTQSPIAYLVPLSPNFEENASTPKLHLSNGHNTIGRNDISVSDKRLSRNHLSLTVTQTSSTITVEGTNPVVVVKSGNKRRRLRTGEKEEIVNDDIIELIPGNYVEMENGGPPRNFEEAIKDFVVSEDELGLTFRLLRVKELPAWANTSCVSINDVIKGDILVAILSNYMVDMDWLLSACPTIAKVPNVMVIHGEGDGTLEHMKRRKPANWILHKPRLPISFGTHHSKAMFLVYPQGVRIIVHTANLIFVDWNNKSQGLWMQDFPWKEEEPGKGCGFENDLVDYLSMLKWPEFTVKLPNLGSISINASFFKKFDYSNAVVRLIASVPGYHTGANLRKWGHMKLQSVLQECTFDNEFKRCPLVYQFSSLGSLDEKWMTELVTSMSSGYAEDKTPLGLGEPQIIWPTVEDVRCSLEGYAAGNAIPSPLKNVEKGFLKKYWAKWKASHTGRCWFLLTSSNLSKAAWGALQKNNSQLMIRSYELGVLFLPSSIKRYGSGFSCTSNGGPSMDNCGSLAGSEELRTKLVTLKWQRTSNLASKVILFPVPYELPPEPYSSEDVPWSWDRRYSKKDVYGQVWPRTVQLYTSQD</sequence>
<keyword evidence="3" id="KW-0540">Nuclease</keyword>
<evidence type="ECO:0000256" key="4">
    <source>
        <dbReference type="ARBA" id="ARBA00022763"/>
    </source>
</evidence>
<dbReference type="PANTHER" id="PTHR12415">
    <property type="entry name" value="TYROSYL-DNA PHOSPHODIESTERASE 1"/>
    <property type="match status" value="1"/>
</dbReference>
<dbReference type="GO" id="GO:0006281">
    <property type="term" value="P:DNA repair"/>
    <property type="evidence" value="ECO:0007669"/>
    <property type="project" value="UniProtKB-KW"/>
</dbReference>
<organism evidence="13 14">
    <name type="scientific">Salix dunnii</name>
    <dbReference type="NCBI Taxonomy" id="1413687"/>
    <lineage>
        <taxon>Eukaryota</taxon>
        <taxon>Viridiplantae</taxon>
        <taxon>Streptophyta</taxon>
        <taxon>Embryophyta</taxon>
        <taxon>Tracheophyta</taxon>
        <taxon>Spermatophyta</taxon>
        <taxon>Magnoliopsida</taxon>
        <taxon>eudicotyledons</taxon>
        <taxon>Gunneridae</taxon>
        <taxon>Pentapetalae</taxon>
        <taxon>rosids</taxon>
        <taxon>fabids</taxon>
        <taxon>Malpighiales</taxon>
        <taxon>Salicaceae</taxon>
        <taxon>Saliceae</taxon>
        <taxon>Salix</taxon>
    </lineage>
</organism>
<proteinExistence type="inferred from homology"/>
<dbReference type="GO" id="GO:0004527">
    <property type="term" value="F:exonuclease activity"/>
    <property type="evidence" value="ECO:0007669"/>
    <property type="project" value="UniProtKB-KW"/>
</dbReference>
<evidence type="ECO:0000313" key="14">
    <source>
        <dbReference type="Proteomes" id="UP000657918"/>
    </source>
</evidence>
<dbReference type="GO" id="GO:0003690">
    <property type="term" value="F:double-stranded DNA binding"/>
    <property type="evidence" value="ECO:0007669"/>
    <property type="project" value="TreeGrafter"/>
</dbReference>
<dbReference type="AlphaFoldDB" id="A0A835K5E3"/>
<dbReference type="CDD" id="cd22671">
    <property type="entry name" value="FHA_APTX-like"/>
    <property type="match status" value="1"/>
</dbReference>